<dbReference type="Gene3D" id="3.20.20.80">
    <property type="entry name" value="Glycosidases"/>
    <property type="match status" value="1"/>
</dbReference>
<dbReference type="RefSeq" id="WP_249364491.1">
    <property type="nucleotide sequence ID" value="NZ_PNCG01001045.1"/>
</dbReference>
<dbReference type="Pfam" id="PF00704">
    <property type="entry name" value="Glyco_hydro_18"/>
    <property type="match status" value="1"/>
</dbReference>
<protein>
    <submittedName>
        <fullName evidence="2">Chitin-binding protein</fullName>
    </submittedName>
</protein>
<dbReference type="Proteomes" id="UP000305874">
    <property type="component" value="Unassembled WGS sequence"/>
</dbReference>
<proteinExistence type="predicted"/>
<dbReference type="EMBL" id="PNCG01001045">
    <property type="protein sequence ID" value="TMP67060.1"/>
    <property type="molecule type" value="Genomic_DNA"/>
</dbReference>
<sequence length="110" mass="11795">SALCFLPLSTMAAAEQSCPRIEGFYATWDYPAGGQLDIQALATDKLTHIIVAFAYPQPDGSLDTLEADKYIDDIVKHAHANNTGVMISVGGAGVDFLSMDETARSQLVFN</sequence>
<evidence type="ECO:0000313" key="3">
    <source>
        <dbReference type="Proteomes" id="UP000305874"/>
    </source>
</evidence>
<evidence type="ECO:0000313" key="2">
    <source>
        <dbReference type="EMBL" id="TMP67060.1"/>
    </source>
</evidence>
<evidence type="ECO:0000259" key="1">
    <source>
        <dbReference type="PROSITE" id="PS51910"/>
    </source>
</evidence>
<gene>
    <name evidence="2" type="ORF">CWC05_23720</name>
</gene>
<dbReference type="PROSITE" id="PS51910">
    <property type="entry name" value="GH18_2"/>
    <property type="match status" value="1"/>
</dbReference>
<dbReference type="InterPro" id="IPR001223">
    <property type="entry name" value="Glyco_hydro18_cat"/>
</dbReference>
<dbReference type="SUPFAM" id="SSF51445">
    <property type="entry name" value="(Trans)glycosidases"/>
    <property type="match status" value="1"/>
</dbReference>
<feature type="non-terminal residue" evidence="2">
    <location>
        <position position="110"/>
    </location>
</feature>
<feature type="domain" description="GH18" evidence="1">
    <location>
        <begin position="19"/>
        <end position="110"/>
    </location>
</feature>
<name>A0A5S3Y440_9GAMM</name>
<dbReference type="InterPro" id="IPR017853">
    <property type="entry name" value="GH"/>
</dbReference>
<dbReference type="GO" id="GO:0005975">
    <property type="term" value="P:carbohydrate metabolic process"/>
    <property type="evidence" value="ECO:0007669"/>
    <property type="project" value="InterPro"/>
</dbReference>
<accession>A0A5S3Y440</accession>
<comment type="caution">
    <text evidence="2">The sequence shown here is derived from an EMBL/GenBank/DDBJ whole genome shotgun (WGS) entry which is preliminary data.</text>
</comment>
<organism evidence="2 3">
    <name type="scientific">Pseudoalteromonas ruthenica</name>
    <dbReference type="NCBI Taxonomy" id="151081"/>
    <lineage>
        <taxon>Bacteria</taxon>
        <taxon>Pseudomonadati</taxon>
        <taxon>Pseudomonadota</taxon>
        <taxon>Gammaproteobacteria</taxon>
        <taxon>Alteromonadales</taxon>
        <taxon>Pseudoalteromonadaceae</taxon>
        <taxon>Pseudoalteromonas</taxon>
    </lineage>
</organism>
<dbReference type="AlphaFoldDB" id="A0A5S3Y440"/>
<reference evidence="2 3" key="1">
    <citation type="submission" date="2017-12" db="EMBL/GenBank/DDBJ databases">
        <authorList>
            <person name="Paulsen S."/>
            <person name="Gram L.K."/>
        </authorList>
    </citation>
    <scope>NUCLEOTIDE SEQUENCE [LARGE SCALE GENOMIC DNA]</scope>
    <source>
        <strain evidence="2 3">S2897</strain>
    </source>
</reference>
<reference evidence="3" key="2">
    <citation type="submission" date="2019-06" db="EMBL/GenBank/DDBJ databases">
        <title>Co-occurence of chitin degradation, pigmentation and bioactivity in marine Pseudoalteromonas.</title>
        <authorList>
            <person name="Sonnenschein E.C."/>
            <person name="Bech P.K."/>
        </authorList>
    </citation>
    <scope>NUCLEOTIDE SEQUENCE [LARGE SCALE GENOMIC DNA]</scope>
    <source>
        <strain evidence="3">S2897</strain>
    </source>
</reference>
<feature type="non-terminal residue" evidence="2">
    <location>
        <position position="1"/>
    </location>
</feature>